<dbReference type="Pfam" id="PF11706">
    <property type="entry name" value="zf-CGNR"/>
    <property type="match status" value="1"/>
</dbReference>
<protein>
    <submittedName>
        <fullName evidence="2">CGNR zinc finger domain-containing protein</fullName>
    </submittedName>
</protein>
<dbReference type="SUPFAM" id="SSF160904">
    <property type="entry name" value="Jann2411-like"/>
    <property type="match status" value="1"/>
</dbReference>
<sequence>MVTVNTGQWFVSSEGAQWWFDSGAVSLDFAYTGAMGDDPAWEDLHGPADLGEWLAGRYPRVDPSATAGDLIDAKALRRSIANIALALSHDREPQPDDVDTLNLFAATPNIPPALAGGNRQAGRSAVRPGQALATIARDAVELFTDRAGGRLRECAADDCALVFYDESRSNNRRWCSMQRCGNRSKVRAHRARYGA</sequence>
<evidence type="ECO:0000313" key="3">
    <source>
        <dbReference type="Proteomes" id="UP000636458"/>
    </source>
</evidence>
<dbReference type="EMBL" id="JAEPES010000004">
    <property type="protein sequence ID" value="MBK4348429.1"/>
    <property type="molecule type" value="Genomic_DNA"/>
</dbReference>
<dbReference type="Proteomes" id="UP000636458">
    <property type="component" value="Unassembled WGS sequence"/>
</dbReference>
<reference evidence="2" key="1">
    <citation type="submission" date="2021-01" db="EMBL/GenBank/DDBJ databases">
        <title>Lacisediminihabitans sp. nov. strain G11-30, isolated from Antarctic Soil.</title>
        <authorList>
            <person name="Li J."/>
        </authorList>
    </citation>
    <scope>NUCLEOTIDE SEQUENCE</scope>
    <source>
        <strain evidence="2">G11-30</strain>
    </source>
</reference>
<evidence type="ECO:0000259" key="1">
    <source>
        <dbReference type="Pfam" id="PF11706"/>
    </source>
</evidence>
<dbReference type="PANTHER" id="PTHR35525">
    <property type="entry name" value="BLL6575 PROTEIN"/>
    <property type="match status" value="1"/>
</dbReference>
<evidence type="ECO:0000313" key="2">
    <source>
        <dbReference type="EMBL" id="MBK4348429.1"/>
    </source>
</evidence>
<dbReference type="InterPro" id="IPR023286">
    <property type="entry name" value="ABATE_dom_sf"/>
</dbReference>
<dbReference type="InterPro" id="IPR010852">
    <property type="entry name" value="ABATE"/>
</dbReference>
<keyword evidence="3" id="KW-1185">Reference proteome</keyword>
<feature type="domain" description="Zinc finger CGNR" evidence="1">
    <location>
        <begin position="150"/>
        <end position="192"/>
    </location>
</feature>
<name>A0A934SN85_9MICO</name>
<dbReference type="Pfam" id="PF07336">
    <property type="entry name" value="ABATE"/>
    <property type="match status" value="1"/>
</dbReference>
<dbReference type="Gene3D" id="1.10.3300.10">
    <property type="entry name" value="Jann2411-like domain"/>
    <property type="match status" value="1"/>
</dbReference>
<dbReference type="RefSeq" id="WP_200556635.1">
    <property type="nucleotide sequence ID" value="NZ_JAEPES010000004.1"/>
</dbReference>
<dbReference type="PANTHER" id="PTHR35525:SF3">
    <property type="entry name" value="BLL6575 PROTEIN"/>
    <property type="match status" value="1"/>
</dbReference>
<gene>
    <name evidence="2" type="ORF">IV501_12350</name>
</gene>
<proteinExistence type="predicted"/>
<accession>A0A934SN85</accession>
<dbReference type="AlphaFoldDB" id="A0A934SN85"/>
<dbReference type="InterPro" id="IPR021005">
    <property type="entry name" value="Znf_CGNR"/>
</dbReference>
<comment type="caution">
    <text evidence="2">The sequence shown here is derived from an EMBL/GenBank/DDBJ whole genome shotgun (WGS) entry which is preliminary data.</text>
</comment>
<organism evidence="2 3">
    <name type="scientific">Lacisediminihabitans changchengi</name>
    <dbReference type="NCBI Taxonomy" id="2787634"/>
    <lineage>
        <taxon>Bacteria</taxon>
        <taxon>Bacillati</taxon>
        <taxon>Actinomycetota</taxon>
        <taxon>Actinomycetes</taxon>
        <taxon>Micrococcales</taxon>
        <taxon>Microbacteriaceae</taxon>
        <taxon>Lacisediminihabitans</taxon>
    </lineage>
</organism>